<name>A0A382PH58_9ZZZZ</name>
<dbReference type="SMART" id="SM00507">
    <property type="entry name" value="HNHc"/>
    <property type="match status" value="1"/>
</dbReference>
<protein>
    <recommendedName>
        <fullName evidence="2">HIT domain-containing protein</fullName>
    </recommendedName>
</protein>
<dbReference type="InterPro" id="IPR002711">
    <property type="entry name" value="HNH"/>
</dbReference>
<proteinExistence type="predicted"/>
<dbReference type="AlphaFoldDB" id="A0A382PH58"/>
<evidence type="ECO:0000256" key="1">
    <source>
        <dbReference type="SAM" id="MobiDB-lite"/>
    </source>
</evidence>
<organism evidence="3">
    <name type="scientific">marine metagenome</name>
    <dbReference type="NCBI Taxonomy" id="408172"/>
    <lineage>
        <taxon>unclassified sequences</taxon>
        <taxon>metagenomes</taxon>
        <taxon>ecological metagenomes</taxon>
    </lineage>
</organism>
<dbReference type="GO" id="GO:0008270">
    <property type="term" value="F:zinc ion binding"/>
    <property type="evidence" value="ECO:0007669"/>
    <property type="project" value="InterPro"/>
</dbReference>
<feature type="non-terminal residue" evidence="3">
    <location>
        <position position="322"/>
    </location>
</feature>
<gene>
    <name evidence="3" type="ORF">METZ01_LOCUS324115</name>
</gene>
<evidence type="ECO:0000259" key="2">
    <source>
        <dbReference type="PROSITE" id="PS51084"/>
    </source>
</evidence>
<feature type="domain" description="HIT" evidence="2">
    <location>
        <begin position="200"/>
        <end position="308"/>
    </location>
</feature>
<dbReference type="GO" id="GO:0004519">
    <property type="term" value="F:endonuclease activity"/>
    <property type="evidence" value="ECO:0007669"/>
    <property type="project" value="InterPro"/>
</dbReference>
<feature type="region of interest" description="Disordered" evidence="1">
    <location>
        <begin position="300"/>
        <end position="322"/>
    </location>
</feature>
<dbReference type="GO" id="GO:0003676">
    <property type="term" value="F:nucleic acid binding"/>
    <property type="evidence" value="ECO:0007669"/>
    <property type="project" value="InterPro"/>
</dbReference>
<evidence type="ECO:0000313" key="3">
    <source>
        <dbReference type="EMBL" id="SVC71261.1"/>
    </source>
</evidence>
<dbReference type="SUPFAM" id="SSF54197">
    <property type="entry name" value="HIT-like"/>
    <property type="match status" value="1"/>
</dbReference>
<dbReference type="Pfam" id="PF01230">
    <property type="entry name" value="HIT"/>
    <property type="match status" value="1"/>
</dbReference>
<dbReference type="PANTHER" id="PTHR42997:SF1">
    <property type="entry name" value="AP-4-A PHOSPHORYLASE"/>
    <property type="match status" value="1"/>
</dbReference>
<dbReference type="CDD" id="cd00085">
    <property type="entry name" value="HNHc"/>
    <property type="match status" value="1"/>
</dbReference>
<dbReference type="Gene3D" id="3.30.428.10">
    <property type="entry name" value="HIT-like"/>
    <property type="match status" value="1"/>
</dbReference>
<dbReference type="InterPro" id="IPR011146">
    <property type="entry name" value="HIT-like"/>
</dbReference>
<sequence length="322" mass="36793">MTFDQLCDFIENKMSMSHIYQPLLIKTLLESGGSSTVRDIALEFLSYDESQIKYYGTVAKNMPIRVLKSHGVVEKNKDLVELTAKGLSFSQRQKLKSLCDQRLNDFLESRGLKLWDYRLLADPVPDSMRYRVLKASNFRCELCGATKNERPLDVDHIIPRSKKGKTEESNLQVLCSKCNRSKGNKDDTDFRQTEFVDEVEDCHFCGGLDNDRIVSTNESVYAILDKYPVTPLHHLIIPFRHTDDFFTMTERERSDSNALIRQLKNSIKEQDDSVVSFNVGMNCGEEAGQTIMHSHIHLIPRRKGDTPNPRGGVRGVIPNKMD</sequence>
<dbReference type="PROSITE" id="PS51084">
    <property type="entry name" value="HIT_2"/>
    <property type="match status" value="1"/>
</dbReference>
<dbReference type="InterPro" id="IPR036265">
    <property type="entry name" value="HIT-like_sf"/>
</dbReference>
<dbReference type="InterPro" id="IPR019808">
    <property type="entry name" value="Histidine_triad_CS"/>
</dbReference>
<dbReference type="EMBL" id="UINC01106529">
    <property type="protein sequence ID" value="SVC71261.1"/>
    <property type="molecule type" value="Genomic_DNA"/>
</dbReference>
<reference evidence="3" key="1">
    <citation type="submission" date="2018-05" db="EMBL/GenBank/DDBJ databases">
        <authorList>
            <person name="Lanie J.A."/>
            <person name="Ng W.-L."/>
            <person name="Kazmierczak K.M."/>
            <person name="Andrzejewski T.M."/>
            <person name="Davidsen T.M."/>
            <person name="Wayne K.J."/>
            <person name="Tettelin H."/>
            <person name="Glass J.I."/>
            <person name="Rusch D."/>
            <person name="Podicherti R."/>
            <person name="Tsui H.-C.T."/>
            <person name="Winkler M.E."/>
        </authorList>
    </citation>
    <scope>NUCLEOTIDE SEQUENCE</scope>
</reference>
<dbReference type="Gene3D" id="1.10.30.50">
    <property type="match status" value="1"/>
</dbReference>
<accession>A0A382PH58</accession>
<dbReference type="Pfam" id="PF01844">
    <property type="entry name" value="HNH"/>
    <property type="match status" value="1"/>
</dbReference>
<dbReference type="InterPro" id="IPR052908">
    <property type="entry name" value="AP-4-A_phosphorylase"/>
</dbReference>
<dbReference type="PROSITE" id="PS00892">
    <property type="entry name" value="HIT_1"/>
    <property type="match status" value="1"/>
</dbReference>
<dbReference type="InterPro" id="IPR003615">
    <property type="entry name" value="HNH_nuc"/>
</dbReference>
<dbReference type="PANTHER" id="PTHR42997">
    <property type="entry name" value="HIT FAMILY HYDROLASE"/>
    <property type="match status" value="1"/>
</dbReference>